<sequence length="1156" mass="130816">MMIFQDRDKAERAQEKLLDDLIDVQGRYKELQKETTEEVACLIWLIWWTALATASEKTNRAKEAIAEREKQRKRMDTMVGLEEFERFKKQFESEKNQLVDELEKTKVKFEKEKMDLQNKHHDEIKKLEESTQKYRKKSIEADKKVWGLQTSLNEAIKDHNLGDHMQNDEAKRLEESAQNYRNKWIESDKNFWSLQGSLNEADRKMELVEQELKRITRERNFFERIATENASPKSSDRNPNEIPLSCQTPEKCKPTTSSLDVKWIPPPSFVYPQISPPQGVDPFALLKPCDGAKRKVSGVVATHLERLRVAYEKCNKRRLTDQTCGLFDTIDVKVCDLCNVQVHPVGGFIDHICGKKHNKKLNGAACADAFDFWWTAVAAATFDEPQSPTAKIPQTKAELKEWKKESEKTKGIMEKYKNECSNLKKSLEEVTDRQETMKEEKEKLKAEAEKERERFAKLEKEMEEMKLFWADLGGGVSRKKPRTDVTIKEEPVDDDIFGHENGAGLFKSCPIDRRDDQRSMESGSAGRSSDRPPNKPPARVNEPSASQEHPFYQEAFREAQSRIAQLTEQLAASQRRADQAENARDKLEFAYDECASDLKVDRERCCDRRSTSSGSGSIELPAVVVKKEDERDEEEKEVKKIRVVKLIVKKEEVKEILIAALRRQLAECQEERDVYETQIQEWMEHEQQRTRDEERAAERKRESERVANAQRAEMERSLAEAREGVRTAATAERTAMERSLAEARATCESSEALAAAAVAEQRRMEQELDKCKIGTVAQAGEEGAGEGAARGYDREASARTPCAAHEGQRGPQGPQRETIGATGETAPTGPGRAACEGGEKGDGEEDGEIGEDQRGDVEGAGEQRERALAIGEGEARDEGGDDRSGAGEAENLVAYDKDIDYVWLIFDLSKSHVDRALLTARPLQPARVGEPEDGAATEGGRGETEGGRKEDEGDGEGDGGIEDEECKPYRFDEAAKLPADLAKAQGELQELRVVYKNTHAEAEKLRADLARAHGEMEELRNINEFLVKTKTGELFEEVLEAKERIGKLESEIQSMSVAGVKKEEEDGEVKRKMTRREAKMEKEEVVEEGEIEYEVRRETGVSVCVEARVAPFPSILQLYRFLPRCAPSLQLKITVARSITEKIALSPAKKYRNQTM</sequence>
<feature type="region of interest" description="Disordered" evidence="2">
    <location>
        <begin position="775"/>
        <end position="888"/>
    </location>
</feature>
<accession>A0A8R1UQ03</accession>
<evidence type="ECO:0000313" key="4">
    <source>
        <dbReference type="Proteomes" id="UP000005239"/>
    </source>
</evidence>
<feature type="compositionally biased region" description="Basic and acidic residues" evidence="2">
    <location>
        <begin position="851"/>
        <end position="885"/>
    </location>
</feature>
<keyword evidence="1" id="KW-0175">Coiled coil</keyword>
<feature type="compositionally biased region" description="Basic and acidic residues" evidence="2">
    <location>
        <begin position="940"/>
        <end position="951"/>
    </location>
</feature>
<protein>
    <submittedName>
        <fullName evidence="3">Uncharacterized protein</fullName>
    </submittedName>
</protein>
<evidence type="ECO:0000313" key="3">
    <source>
        <dbReference type="EnsemblMetazoa" id="PPA36294.1"/>
    </source>
</evidence>
<dbReference type="Proteomes" id="UP000005239">
    <property type="component" value="Unassembled WGS sequence"/>
</dbReference>
<feature type="coiled-coil region" evidence="1">
    <location>
        <begin position="198"/>
        <end position="225"/>
    </location>
</feature>
<feature type="region of interest" description="Disordered" evidence="2">
    <location>
        <begin position="476"/>
        <end position="558"/>
    </location>
</feature>
<feature type="compositionally biased region" description="Acidic residues" evidence="2">
    <location>
        <begin position="952"/>
        <end position="965"/>
    </location>
</feature>
<evidence type="ECO:0000256" key="1">
    <source>
        <dbReference type="SAM" id="Coils"/>
    </source>
</evidence>
<feature type="region of interest" description="Disordered" evidence="2">
    <location>
        <begin position="682"/>
        <end position="742"/>
    </location>
</feature>
<name>A0A2A6CV60_PRIPA</name>
<dbReference type="EnsemblMetazoa" id="PPA36294.1">
    <property type="protein sequence ID" value="PPA36294.1"/>
    <property type="gene ID" value="WBGene00274663"/>
</dbReference>
<gene>
    <name evidence="3" type="primary">WBGene00274663</name>
</gene>
<feature type="compositionally biased region" description="Basic and acidic residues" evidence="2">
    <location>
        <begin position="682"/>
        <end position="705"/>
    </location>
</feature>
<feature type="coiled-coil region" evidence="1">
    <location>
        <begin position="14"/>
        <end position="119"/>
    </location>
</feature>
<accession>A0A2A6CV60</accession>
<proteinExistence type="predicted"/>
<feature type="compositionally biased region" description="Low complexity" evidence="2">
    <location>
        <begin position="817"/>
        <end position="836"/>
    </location>
</feature>
<feature type="region of interest" description="Disordered" evidence="2">
    <location>
        <begin position="924"/>
        <end position="965"/>
    </location>
</feature>
<feature type="coiled-coil region" evidence="1">
    <location>
        <begin position="981"/>
        <end position="1022"/>
    </location>
</feature>
<feature type="coiled-coil region" evidence="1">
    <location>
        <begin position="399"/>
        <end position="468"/>
    </location>
</feature>
<dbReference type="PANTHER" id="PTHR36936">
    <property type="entry name" value="PROTEIN CBG25168"/>
    <property type="match status" value="1"/>
</dbReference>
<dbReference type="PANTHER" id="PTHR36936:SF3">
    <property type="entry name" value="PROTEIN CBG26223"/>
    <property type="match status" value="1"/>
</dbReference>
<reference evidence="3" key="2">
    <citation type="submission" date="2022-06" db="UniProtKB">
        <authorList>
            <consortium name="EnsemblMetazoa"/>
        </authorList>
    </citation>
    <scope>IDENTIFICATION</scope>
    <source>
        <strain evidence="3">PS312</strain>
    </source>
</reference>
<evidence type="ECO:0000256" key="2">
    <source>
        <dbReference type="SAM" id="MobiDB-lite"/>
    </source>
</evidence>
<feature type="region of interest" description="Disordered" evidence="2">
    <location>
        <begin position="226"/>
        <end position="251"/>
    </location>
</feature>
<dbReference type="AlphaFoldDB" id="A0A2A6CV60"/>
<feature type="compositionally biased region" description="Basic and acidic residues" evidence="2">
    <location>
        <begin position="510"/>
        <end position="519"/>
    </location>
</feature>
<keyword evidence="4" id="KW-1185">Reference proteome</keyword>
<reference evidence="4" key="1">
    <citation type="journal article" date="2008" name="Nat. Genet.">
        <title>The Pristionchus pacificus genome provides a unique perspective on nematode lifestyle and parasitism.</title>
        <authorList>
            <person name="Dieterich C."/>
            <person name="Clifton S.W."/>
            <person name="Schuster L.N."/>
            <person name="Chinwalla A."/>
            <person name="Delehaunty K."/>
            <person name="Dinkelacker I."/>
            <person name="Fulton L."/>
            <person name="Fulton R."/>
            <person name="Godfrey J."/>
            <person name="Minx P."/>
            <person name="Mitreva M."/>
            <person name="Roeseler W."/>
            <person name="Tian H."/>
            <person name="Witte H."/>
            <person name="Yang S.P."/>
            <person name="Wilson R.K."/>
            <person name="Sommer R.J."/>
        </authorList>
    </citation>
    <scope>NUCLEOTIDE SEQUENCE [LARGE SCALE GENOMIC DNA]</scope>
    <source>
        <strain evidence="4">PS312</strain>
    </source>
</reference>
<feature type="compositionally biased region" description="Basic and acidic residues" evidence="2">
    <location>
        <begin position="712"/>
        <end position="725"/>
    </location>
</feature>
<organism evidence="3 4">
    <name type="scientific">Pristionchus pacificus</name>
    <name type="common">Parasitic nematode worm</name>
    <dbReference type="NCBI Taxonomy" id="54126"/>
    <lineage>
        <taxon>Eukaryota</taxon>
        <taxon>Metazoa</taxon>
        <taxon>Ecdysozoa</taxon>
        <taxon>Nematoda</taxon>
        <taxon>Chromadorea</taxon>
        <taxon>Rhabditida</taxon>
        <taxon>Rhabditina</taxon>
        <taxon>Diplogasteromorpha</taxon>
        <taxon>Diplogasteroidea</taxon>
        <taxon>Neodiplogasteridae</taxon>
        <taxon>Pristionchus</taxon>
    </lineage>
</organism>